<evidence type="ECO:0000256" key="8">
    <source>
        <dbReference type="ARBA" id="ARBA00023134"/>
    </source>
</evidence>
<dbReference type="InterPro" id="IPR027417">
    <property type="entry name" value="P-loop_NTPase"/>
</dbReference>
<dbReference type="GO" id="GO:0046872">
    <property type="term" value="F:metal ion binding"/>
    <property type="evidence" value="ECO:0007669"/>
    <property type="project" value="UniProtKB-KW"/>
</dbReference>
<name>A0A7I8D453_9FIRM</name>
<dbReference type="GO" id="GO:0030488">
    <property type="term" value="P:tRNA methylation"/>
    <property type="evidence" value="ECO:0007669"/>
    <property type="project" value="TreeGrafter"/>
</dbReference>
<evidence type="ECO:0000256" key="7">
    <source>
        <dbReference type="ARBA" id="ARBA00022958"/>
    </source>
</evidence>
<dbReference type="Gene3D" id="3.40.50.300">
    <property type="entry name" value="P-loop containing nucleotide triphosphate hydrolases"/>
    <property type="match status" value="1"/>
</dbReference>
<comment type="similarity">
    <text evidence="1 9 10">Belongs to the TRAFAC class TrmE-Era-EngA-EngB-Septin-like GTPase superfamily. TrmE GTPase family.</text>
</comment>
<dbReference type="InterPro" id="IPR018948">
    <property type="entry name" value="GTP-bd_TrmE_N"/>
</dbReference>
<dbReference type="Pfam" id="PF01926">
    <property type="entry name" value="MMR_HSR1"/>
    <property type="match status" value="1"/>
</dbReference>
<feature type="binding site" evidence="9">
    <location>
        <position position="253"/>
    </location>
    <ligand>
        <name>K(+)</name>
        <dbReference type="ChEBI" id="CHEBI:29103"/>
    </ligand>
</feature>
<accession>A0A7I8D453</accession>
<evidence type="ECO:0000256" key="1">
    <source>
        <dbReference type="ARBA" id="ARBA00011043"/>
    </source>
</evidence>
<keyword evidence="4 9" id="KW-0547">Nucleotide-binding</keyword>
<feature type="binding site" evidence="9">
    <location>
        <position position="233"/>
    </location>
    <ligand>
        <name>Mg(2+)</name>
        <dbReference type="ChEBI" id="CHEBI:18420"/>
    </ligand>
</feature>
<feature type="binding site" evidence="9">
    <location>
        <position position="250"/>
    </location>
    <ligand>
        <name>K(+)</name>
        <dbReference type="ChEBI" id="CHEBI:29103"/>
    </ligand>
</feature>
<proteinExistence type="inferred from homology"/>
<dbReference type="GO" id="GO:0042802">
    <property type="term" value="F:identical protein binding"/>
    <property type="evidence" value="ECO:0007669"/>
    <property type="project" value="UniProtKB-ARBA"/>
</dbReference>
<feature type="binding site" evidence="9">
    <location>
        <position position="454"/>
    </location>
    <ligand>
        <name>(6S)-5-formyl-5,6,7,8-tetrahydrofolate</name>
        <dbReference type="ChEBI" id="CHEBI:57457"/>
    </ligand>
</feature>
<dbReference type="AlphaFoldDB" id="A0A7I8D453"/>
<dbReference type="InterPro" id="IPR027368">
    <property type="entry name" value="MnmE_dom2"/>
</dbReference>
<feature type="domain" description="TrmE-type G" evidence="11">
    <location>
        <begin position="219"/>
        <end position="376"/>
    </location>
</feature>
<feature type="binding site" evidence="9">
    <location>
        <begin position="248"/>
        <end position="254"/>
    </location>
    <ligand>
        <name>GTP</name>
        <dbReference type="ChEBI" id="CHEBI:37565"/>
    </ligand>
</feature>
<evidence type="ECO:0000259" key="11">
    <source>
        <dbReference type="PROSITE" id="PS51709"/>
    </source>
</evidence>
<keyword evidence="5 9" id="KW-0378">Hydrolase</keyword>
<dbReference type="SUPFAM" id="SSF52540">
    <property type="entry name" value="P-loop containing nucleoside triphosphate hydrolases"/>
    <property type="match status" value="1"/>
</dbReference>
<dbReference type="NCBIfam" id="TIGR00450">
    <property type="entry name" value="mnmE_trmE_thdF"/>
    <property type="match status" value="1"/>
</dbReference>
<dbReference type="CDD" id="cd14858">
    <property type="entry name" value="TrmE_N"/>
    <property type="match status" value="1"/>
</dbReference>
<dbReference type="EC" id="3.6.-.-" evidence="9"/>
<dbReference type="Gene3D" id="1.20.120.430">
    <property type="entry name" value="tRNA modification GTPase MnmE domain 2"/>
    <property type="match status" value="1"/>
</dbReference>
<dbReference type="InterPro" id="IPR004520">
    <property type="entry name" value="GTPase_MnmE"/>
</dbReference>
<dbReference type="Pfam" id="PF12631">
    <property type="entry name" value="MnmE_helical"/>
    <property type="match status" value="1"/>
</dbReference>
<dbReference type="InterPro" id="IPR025867">
    <property type="entry name" value="MnmE_helical"/>
</dbReference>
<dbReference type="PROSITE" id="PS51709">
    <property type="entry name" value="G_TRME"/>
    <property type="match status" value="1"/>
</dbReference>
<evidence type="ECO:0000256" key="6">
    <source>
        <dbReference type="ARBA" id="ARBA00022842"/>
    </source>
</evidence>
<dbReference type="InterPro" id="IPR027266">
    <property type="entry name" value="TrmE/GcvT-like"/>
</dbReference>
<comment type="subunit">
    <text evidence="9">Homodimer. Heterotetramer of two MnmE and two MnmG subunits.</text>
</comment>
<keyword evidence="8 9" id="KW-0342">GTP-binding</keyword>
<dbReference type="InterPro" id="IPR006073">
    <property type="entry name" value="GTP-bd"/>
</dbReference>
<keyword evidence="2 9" id="KW-0819">tRNA processing</keyword>
<dbReference type="PANTHER" id="PTHR42714:SF2">
    <property type="entry name" value="TRNA MODIFICATION GTPASE GTPBP3, MITOCHONDRIAL"/>
    <property type="match status" value="1"/>
</dbReference>
<evidence type="ECO:0000256" key="2">
    <source>
        <dbReference type="ARBA" id="ARBA00022694"/>
    </source>
</evidence>
<dbReference type="KEGG" id="sman:C12CBH8_22370"/>
<sequence>MSTTIAAIATPQGAGGIGIVRISGPKSQEVADRIFRSPGNRRIRDTAGYQALYGHIYEGDTLVDEAIALVFRAPRSYTGEDVVELSCHGGMYVLGRVLSAALSAGAVAAAPGEFTKRAFLNGKLSLTQAESVMDIIGAQGRQAATAALAAREGVLGRRIQDVTDSLVELAAHLSAYIDYPEDDIPELQEVQLVGSLSDAHRRLDDLLATYDAGKILREGVDTVIVGRPNVGKSTLMNVLSGVERSIVTHIPGTTRDVVEETVRLGDVVLRLADTAGLHETDDPVEAIGVEKARGRLETAGLVLAVFDASQNLEEEDRCLLKKLDGRPAVAVINKTDLTPCIDEAFVRRHVPYVVTISAKQEMGMEQLREAVCDVLGAGSWDPSAGMLANERQRDCVRRAGEAVQEALDTTQMGMTYDAVSVSVEGAIDALLELTGERATEAVVDQVFARFCVGK</sequence>
<feature type="binding site" evidence="9">
    <location>
        <position position="84"/>
    </location>
    <ligand>
        <name>(6S)-5-formyl-5,6,7,8-tetrahydrofolate</name>
        <dbReference type="ChEBI" id="CHEBI:57457"/>
    </ligand>
</feature>
<feature type="binding site" evidence="9">
    <location>
        <begin position="273"/>
        <end position="276"/>
    </location>
    <ligand>
        <name>GTP</name>
        <dbReference type="ChEBI" id="CHEBI:37565"/>
    </ligand>
</feature>
<keyword evidence="9" id="KW-0963">Cytoplasm</keyword>
<comment type="caution">
    <text evidence="9">Lacks conserved residue(s) required for the propagation of feature annotation.</text>
</comment>
<feature type="binding site" evidence="9">
    <location>
        <position position="254"/>
    </location>
    <ligand>
        <name>Mg(2+)</name>
        <dbReference type="ChEBI" id="CHEBI:18420"/>
    </ligand>
</feature>
<dbReference type="PANTHER" id="PTHR42714">
    <property type="entry name" value="TRNA MODIFICATION GTPASE GTPBP3"/>
    <property type="match status" value="1"/>
</dbReference>
<organism evidence="12 13">
    <name type="scientific">Solibaculum mannosilyticum</name>
    <dbReference type="NCBI Taxonomy" id="2780922"/>
    <lineage>
        <taxon>Bacteria</taxon>
        <taxon>Bacillati</taxon>
        <taxon>Bacillota</taxon>
        <taxon>Clostridia</taxon>
        <taxon>Eubacteriales</taxon>
        <taxon>Oscillospiraceae</taxon>
        <taxon>Solibaculum</taxon>
    </lineage>
</organism>
<dbReference type="GO" id="GO:0005525">
    <property type="term" value="F:GTP binding"/>
    <property type="evidence" value="ECO:0007669"/>
    <property type="project" value="UniProtKB-UniRule"/>
</dbReference>
<evidence type="ECO:0000256" key="5">
    <source>
        <dbReference type="ARBA" id="ARBA00022801"/>
    </source>
</evidence>
<dbReference type="GO" id="GO:0005829">
    <property type="term" value="C:cytosol"/>
    <property type="evidence" value="ECO:0007669"/>
    <property type="project" value="TreeGrafter"/>
</dbReference>
<feature type="binding site" evidence="9">
    <location>
        <position position="21"/>
    </location>
    <ligand>
        <name>(6S)-5-formyl-5,6,7,8-tetrahydrofolate</name>
        <dbReference type="ChEBI" id="CHEBI:57457"/>
    </ligand>
</feature>
<feature type="binding site" evidence="9">
    <location>
        <begin position="229"/>
        <end position="234"/>
    </location>
    <ligand>
        <name>GTP</name>
        <dbReference type="ChEBI" id="CHEBI:37565"/>
    </ligand>
</feature>
<dbReference type="NCBIfam" id="TIGR00231">
    <property type="entry name" value="small_GTP"/>
    <property type="match status" value="1"/>
</dbReference>
<keyword evidence="7 9" id="KW-0630">Potassium</keyword>
<keyword evidence="13" id="KW-1185">Reference proteome</keyword>
<keyword evidence="6 9" id="KW-0460">Magnesium</keyword>
<dbReference type="Gene3D" id="3.30.1360.120">
    <property type="entry name" value="Probable tRNA modification gtpase trme, domain 1"/>
    <property type="match status" value="1"/>
</dbReference>
<evidence type="ECO:0000256" key="4">
    <source>
        <dbReference type="ARBA" id="ARBA00022741"/>
    </source>
</evidence>
<dbReference type="InterPro" id="IPR005225">
    <property type="entry name" value="Small_GTP-bd"/>
</dbReference>
<protein>
    <recommendedName>
        <fullName evidence="9">tRNA modification GTPase MnmE</fullName>
        <ecNumber evidence="9">3.6.-.-</ecNumber>
    </recommendedName>
</protein>
<comment type="function">
    <text evidence="9">Exhibits a very high intrinsic GTPase hydrolysis rate. Involved in the addition of a carboxymethylaminomethyl (cmnm) group at the wobble position (U34) of certain tRNAs, forming tRNA-cmnm(5)s(2)U34.</text>
</comment>
<comment type="subcellular location">
    <subcellularLocation>
        <location evidence="9">Cytoplasm</location>
    </subcellularLocation>
</comment>
<feature type="binding site" evidence="9">
    <location>
        <position position="248"/>
    </location>
    <ligand>
        <name>K(+)</name>
        <dbReference type="ChEBI" id="CHEBI:29103"/>
    </ligand>
</feature>
<comment type="cofactor">
    <cofactor evidence="9">
        <name>K(+)</name>
        <dbReference type="ChEBI" id="CHEBI:29103"/>
    </cofactor>
    <text evidence="9">Binds 1 potassium ion per subunit.</text>
</comment>
<reference evidence="13" key="1">
    <citation type="submission" date="2020-07" db="EMBL/GenBank/DDBJ databases">
        <title>Complete genome sequencing of Clostridia bacterium strain 12CBH8.</title>
        <authorList>
            <person name="Sakamoto M."/>
            <person name="Murakami T."/>
            <person name="Mori H."/>
        </authorList>
    </citation>
    <scope>NUCLEOTIDE SEQUENCE [LARGE SCALE GENOMIC DNA]</scope>
    <source>
        <strain evidence="13">12CBH8</strain>
    </source>
</reference>
<evidence type="ECO:0000313" key="12">
    <source>
        <dbReference type="EMBL" id="BCI61598.1"/>
    </source>
</evidence>
<keyword evidence="3 9" id="KW-0479">Metal-binding</keyword>
<feature type="binding site" evidence="9">
    <location>
        <position position="123"/>
    </location>
    <ligand>
        <name>(6S)-5-formyl-5,6,7,8-tetrahydrofolate</name>
        <dbReference type="ChEBI" id="CHEBI:57457"/>
    </ligand>
</feature>
<dbReference type="GO" id="GO:0003924">
    <property type="term" value="F:GTPase activity"/>
    <property type="evidence" value="ECO:0007669"/>
    <property type="project" value="UniProtKB-UniRule"/>
</dbReference>
<dbReference type="RefSeq" id="WP_215533275.1">
    <property type="nucleotide sequence ID" value="NZ_AP023321.1"/>
</dbReference>
<dbReference type="EMBL" id="AP023321">
    <property type="protein sequence ID" value="BCI61598.1"/>
    <property type="molecule type" value="Genomic_DNA"/>
</dbReference>
<dbReference type="CDD" id="cd04164">
    <property type="entry name" value="trmE"/>
    <property type="match status" value="1"/>
</dbReference>
<evidence type="ECO:0000256" key="10">
    <source>
        <dbReference type="RuleBase" id="RU003313"/>
    </source>
</evidence>
<gene>
    <name evidence="9 12" type="primary">mnmE</name>
    <name evidence="9" type="synonym">trmE</name>
    <name evidence="12" type="ORF">C12CBH8_22370</name>
</gene>
<dbReference type="HAMAP" id="MF_00379">
    <property type="entry name" value="GTPase_MnmE"/>
    <property type="match status" value="1"/>
</dbReference>
<dbReference type="InterPro" id="IPR031168">
    <property type="entry name" value="G_TrmE"/>
</dbReference>
<evidence type="ECO:0000256" key="9">
    <source>
        <dbReference type="HAMAP-Rule" id="MF_00379"/>
    </source>
</evidence>
<dbReference type="GO" id="GO:0002098">
    <property type="term" value="P:tRNA wobble uridine modification"/>
    <property type="evidence" value="ECO:0007669"/>
    <property type="project" value="TreeGrafter"/>
</dbReference>
<evidence type="ECO:0000313" key="13">
    <source>
        <dbReference type="Proteomes" id="UP000593890"/>
    </source>
</evidence>
<dbReference type="FunFam" id="3.30.1360.120:FF:000003">
    <property type="entry name" value="tRNA modification GTPase MnmE"/>
    <property type="match status" value="1"/>
</dbReference>
<feature type="binding site" evidence="9">
    <location>
        <position position="229"/>
    </location>
    <ligand>
        <name>K(+)</name>
        <dbReference type="ChEBI" id="CHEBI:29103"/>
    </ligand>
</feature>
<dbReference type="Pfam" id="PF10396">
    <property type="entry name" value="TrmE_N"/>
    <property type="match status" value="1"/>
</dbReference>
<evidence type="ECO:0000256" key="3">
    <source>
        <dbReference type="ARBA" id="ARBA00022723"/>
    </source>
</evidence>
<dbReference type="Proteomes" id="UP000593890">
    <property type="component" value="Chromosome"/>
</dbReference>